<sequence>MSDSLILHKKQENAGKVHRHFFPVFKGKLPKLPVIRRFASALDQHDWNRNPHIYQLRCDRNQRVSVRSERRETWYVLALAVIANTDYNPMSENVFEVMCSVEALAAQCGQLYLYENGRKSYDPVLHALHDWEAAKLIVIHRAFDCETKQYKAMRIWLRPEFFEGLGFDLEALRDIIRSFRRWMERNGLRENYKKRYARHVLRMNRSNVASLDNHHALKKMLKKLRRLVIGDDEELKREKDHQEKALKEKKAQLEASRPKKETPGEAWRLYERWKQINPVATVHALEKRIKSQFPALKGELLYQCYLDNLPDD</sequence>
<reference evidence="2" key="2">
    <citation type="submission" date="2020-10" db="EMBL/GenBank/DDBJ databases">
        <authorList>
            <consortium name="NCBI Pathogen Detection Project"/>
        </authorList>
    </citation>
    <scope>NUCLEOTIDE SEQUENCE</scope>
    <source>
        <strain evidence="2">Morganella morganii ARLG-3209</strain>
    </source>
</reference>
<name>A0AAN5MHW1_MORMO</name>
<evidence type="ECO:0000313" key="2">
    <source>
        <dbReference type="EMBL" id="HAT3810645.1"/>
    </source>
</evidence>
<reference evidence="2" key="1">
    <citation type="journal article" date="2018" name="Genome Biol.">
        <title>SKESA: strategic k-mer extension for scrupulous assemblies.</title>
        <authorList>
            <person name="Souvorov A."/>
            <person name="Agarwala R."/>
            <person name="Lipman D.J."/>
        </authorList>
    </citation>
    <scope>NUCLEOTIDE SEQUENCE</scope>
    <source>
        <strain evidence="2">Morganella morganii ARLG-3209</strain>
    </source>
</reference>
<dbReference type="Proteomes" id="UP000865968">
    <property type="component" value="Unassembled WGS sequence"/>
</dbReference>
<evidence type="ECO:0008006" key="4">
    <source>
        <dbReference type="Google" id="ProtNLM"/>
    </source>
</evidence>
<proteinExistence type="predicted"/>
<protein>
    <recommendedName>
        <fullName evidence="4">Replication protein</fullName>
    </recommendedName>
</protein>
<dbReference type="AlphaFoldDB" id="A0AAN5MHW1"/>
<comment type="caution">
    <text evidence="2">The sequence shown here is derived from an EMBL/GenBank/DDBJ whole genome shotgun (WGS) entry which is preliminary data.</text>
</comment>
<dbReference type="EMBL" id="DACSWI010000014">
    <property type="protein sequence ID" value="HAT3810645.1"/>
    <property type="molecule type" value="Genomic_DNA"/>
</dbReference>
<evidence type="ECO:0000256" key="1">
    <source>
        <dbReference type="SAM" id="MobiDB-lite"/>
    </source>
</evidence>
<organism evidence="2 3">
    <name type="scientific">Morganella morganii</name>
    <name type="common">Proteus morganii</name>
    <dbReference type="NCBI Taxonomy" id="582"/>
    <lineage>
        <taxon>Bacteria</taxon>
        <taxon>Pseudomonadati</taxon>
        <taxon>Pseudomonadota</taxon>
        <taxon>Gammaproteobacteria</taxon>
        <taxon>Enterobacterales</taxon>
        <taxon>Morganellaceae</taxon>
        <taxon>Morganella</taxon>
    </lineage>
</organism>
<feature type="region of interest" description="Disordered" evidence="1">
    <location>
        <begin position="239"/>
        <end position="260"/>
    </location>
</feature>
<dbReference type="RefSeq" id="WP_274371682.1">
    <property type="nucleotide sequence ID" value="NZ_JAKMWI010000023.1"/>
</dbReference>
<evidence type="ECO:0000313" key="3">
    <source>
        <dbReference type="Proteomes" id="UP000865968"/>
    </source>
</evidence>
<accession>A0AAN5MHW1</accession>
<gene>
    <name evidence="2" type="ORF">I8608_003543</name>
</gene>